<name>A0A7T0M4K1_9SPIT</name>
<reference evidence="1" key="1">
    <citation type="submission" date="2020-05" db="EMBL/GenBank/DDBJ databases">
        <title>Characterization and comparative analysis of mitochondrial genomes of the highly differentiated ciliated protists shed light on the diversity and evolution of the linear molecular architecture.</title>
        <authorList>
            <person name="Zhang T."/>
            <person name="Li C."/>
            <person name="Zhang X."/>
            <person name="Wang C."/>
            <person name="Roger A.J."/>
            <person name="Song W."/>
            <person name="Gao F."/>
        </authorList>
    </citation>
    <scope>NUCLEOTIDE SEQUENCE</scope>
</reference>
<keyword evidence="1" id="KW-0496">Mitochondrion</keyword>
<evidence type="ECO:0000313" key="1">
    <source>
        <dbReference type="EMBL" id="QPL15914.1"/>
    </source>
</evidence>
<dbReference type="AlphaFoldDB" id="A0A7T0M4K1"/>
<accession>A0A7T0M4K1</accession>
<dbReference type="EMBL" id="MT471315">
    <property type="protein sequence ID" value="QPL15914.1"/>
    <property type="molecule type" value="Genomic_DNA"/>
</dbReference>
<gene>
    <name evidence="1" type="primary">orf_s5</name>
</gene>
<organism evidence="1">
    <name type="scientific">Strombidium sp</name>
    <dbReference type="NCBI Taxonomy" id="181122"/>
    <lineage>
        <taxon>Eukaryota</taxon>
        <taxon>Sar</taxon>
        <taxon>Alveolata</taxon>
        <taxon>Ciliophora</taxon>
        <taxon>Intramacronucleata</taxon>
        <taxon>Spirotrichea</taxon>
        <taxon>Oligotrichia</taxon>
        <taxon>Strombidiidae</taxon>
        <taxon>Strombidium</taxon>
    </lineage>
</organism>
<protein>
    <submittedName>
        <fullName evidence="1">Uncharacterized protein</fullName>
    </submittedName>
</protein>
<proteinExistence type="predicted"/>
<geneLocation type="mitochondrion" evidence="1"/>
<sequence>MAVVKSSKNHRRKLCWKFKYKTSFRKKLNYQKKIHLLTRNYSVEEKNLCITNFNLKIKFNSSYIFDVKTYYKNPKFLIMNYDLTNDYNLVITEPITLFSDLRKKITNKKAQQVILKLYNKQFKNIKKLYSTLAIDYFHSNNILTIEDVGTLDMYHLNKLSALWAEFLQTKIFLNYLETYTDYTLIFTKSDELLLVNNKPVFISKKIYSYMKSKYWAKKKLIPTDDELPKLLFGKLKVPKKTIRYTNKKKFKYYKNYNKTWRYMKFKRPYLRRIIKLLY</sequence>